<evidence type="ECO:0000256" key="3">
    <source>
        <dbReference type="ARBA" id="ARBA00022801"/>
    </source>
</evidence>
<feature type="domain" description="Peptidase M16 N-terminal" evidence="7">
    <location>
        <begin position="78"/>
        <end position="189"/>
    </location>
</feature>
<evidence type="ECO:0000259" key="8">
    <source>
        <dbReference type="Pfam" id="PF05193"/>
    </source>
</evidence>
<dbReference type="Proteomes" id="UP001589943">
    <property type="component" value="Unassembled WGS sequence"/>
</dbReference>
<dbReference type="InterPro" id="IPR011765">
    <property type="entry name" value="Pept_M16_N"/>
</dbReference>
<dbReference type="Gene3D" id="3.30.830.10">
    <property type="entry name" value="Metalloenzyme, LuxS/M16 peptidase-like"/>
    <property type="match status" value="3"/>
</dbReference>
<organism evidence="9 10">
    <name type="scientific">Novosphingobium aquiterrae</name>
    <dbReference type="NCBI Taxonomy" id="624388"/>
    <lineage>
        <taxon>Bacteria</taxon>
        <taxon>Pseudomonadati</taxon>
        <taxon>Pseudomonadota</taxon>
        <taxon>Alphaproteobacteria</taxon>
        <taxon>Sphingomonadales</taxon>
        <taxon>Sphingomonadaceae</taxon>
        <taxon>Novosphingobium</taxon>
    </lineage>
</organism>
<evidence type="ECO:0000313" key="10">
    <source>
        <dbReference type="Proteomes" id="UP001589943"/>
    </source>
</evidence>
<dbReference type="SUPFAM" id="SSF63411">
    <property type="entry name" value="LuxS/MPP-like metallohydrolase"/>
    <property type="match status" value="3"/>
</dbReference>
<keyword evidence="5" id="KW-0482">Metalloprotease</keyword>
<gene>
    <name evidence="9" type="ORF">ACFFF7_14245</name>
</gene>
<keyword evidence="6" id="KW-0732">Signal</keyword>
<sequence length="978" mass="105225">MRPLFRTACSLVSLVSAALLVVQPVTAKPAPAPTAEAGSADPWLYRGSDVPRDKEWTFGELPNGLRYAVRKNGVPPGQVSIRVRIDAGSLYENDNERGFAHLLEHMVFRQSRYLADGAAIPAFQRLGATFGSDTNAETSPVSTTFKLDLPNATAASLDESFKLVSGMMIAPTLSEANVRTDVPIVLAEKRERGGLAERLADATQQTLFAGQRMAVRPVIGTTETLEAANQASVRAFHARWYRPDNAVIIAVGDADPAQLAALIEKYFGEWKAVGKLTPAPSFGDPVATAGSSAGHVGETRVVVEPDVPRGLTYAVMRPWRKVDDTIVYNQGIMVDALAQAIINRRLEARARGGGSYLVAQVNQEKVSRSADATFVSVTPLGENWKTALDDVRAVIADAMAAAPTQEEIDREVAEMNVAFESSVEQRRLQPGSRLADDIVTALDIRETVASPETVLQIFNQSRPLFTPQAVLDHTRALFQGTVTRGVYVTPKAGEGDAASLKMALAAPVKADSKARLDSKPISFAELPPIGTPGKVVTSSPTSVLEIEQVELSNGTKVLLWPTTDEPGRVTVKVRWGAGYRAFQAGDAAYIALGDTALVGSGVGTLGQEELDRISTGRKMGFDFAIEDAAFQLSANTRNADLADQLYLFAAKLSMPRWDVNPVLRAKAAAKLQYESFATSPQGVMQRDLAFLQHGRDARFRTPTPQDIDAATPDGFRKVWEPVLREGPIEVQLFGDFNRADAIAALEKTFGALPRRAPLPQALLRSSFADLAPTAQPIVLEHRGDPGQAAAVINWPTAGGIAQITEGRQLEILSQLFSNRLLDAMREKLGASYSPYVANSWPQDLDKGGAIFALAQLQPKAVPVFFATADEIAAELIAAPPSADELSRVTEPLKQQLTRAYTSSAFFMNQLEGASDDPRKFAALRSLLPDMTQTTPAAMQALAAKYLKPGNSWRVAVIPAGQKLATDLPKGMTMPGAGR</sequence>
<keyword evidence="4" id="KW-0862">Zinc</keyword>
<name>A0ABV6PL66_9SPHN</name>
<comment type="similarity">
    <text evidence="1">Belongs to the peptidase M16 family.</text>
</comment>
<dbReference type="RefSeq" id="WP_379482021.1">
    <property type="nucleotide sequence ID" value="NZ_JBHLTL010000011.1"/>
</dbReference>
<feature type="signal peptide" evidence="6">
    <location>
        <begin position="1"/>
        <end position="27"/>
    </location>
</feature>
<comment type="caution">
    <text evidence="9">The sequence shown here is derived from an EMBL/GenBank/DDBJ whole genome shotgun (WGS) entry which is preliminary data.</text>
</comment>
<protein>
    <submittedName>
        <fullName evidence="9">M16 family metallopeptidase</fullName>
    </submittedName>
</protein>
<keyword evidence="3" id="KW-0378">Hydrolase</keyword>
<dbReference type="Pfam" id="PF05193">
    <property type="entry name" value="Peptidase_M16_C"/>
    <property type="match status" value="2"/>
</dbReference>
<evidence type="ECO:0000313" key="9">
    <source>
        <dbReference type="EMBL" id="MFC0590568.1"/>
    </source>
</evidence>
<reference evidence="9 10" key="1">
    <citation type="submission" date="2024-09" db="EMBL/GenBank/DDBJ databases">
        <authorList>
            <person name="Sun Q."/>
            <person name="Mori K."/>
        </authorList>
    </citation>
    <scope>NUCLEOTIDE SEQUENCE [LARGE SCALE GENOMIC DNA]</scope>
    <source>
        <strain evidence="9 10">NCAIM B.02537</strain>
    </source>
</reference>
<evidence type="ECO:0000256" key="2">
    <source>
        <dbReference type="ARBA" id="ARBA00022670"/>
    </source>
</evidence>
<proteinExistence type="inferred from homology"/>
<feature type="domain" description="Peptidase M16 C-terminal" evidence="8">
    <location>
        <begin position="229"/>
        <end position="413"/>
    </location>
</feature>
<dbReference type="InterPro" id="IPR050626">
    <property type="entry name" value="Peptidase_M16"/>
</dbReference>
<dbReference type="InterPro" id="IPR007863">
    <property type="entry name" value="Peptidase_M16_C"/>
</dbReference>
<dbReference type="PANTHER" id="PTHR43690">
    <property type="entry name" value="NARDILYSIN"/>
    <property type="match status" value="1"/>
</dbReference>
<evidence type="ECO:0000256" key="1">
    <source>
        <dbReference type="ARBA" id="ARBA00007261"/>
    </source>
</evidence>
<accession>A0ABV6PL66</accession>
<keyword evidence="10" id="KW-1185">Reference proteome</keyword>
<evidence type="ECO:0000259" key="7">
    <source>
        <dbReference type="Pfam" id="PF00675"/>
    </source>
</evidence>
<dbReference type="PANTHER" id="PTHR43690:SF17">
    <property type="entry name" value="PROTEIN YHJJ"/>
    <property type="match status" value="1"/>
</dbReference>
<feature type="chain" id="PRO_5047420168" evidence="6">
    <location>
        <begin position="28"/>
        <end position="978"/>
    </location>
</feature>
<keyword evidence="2" id="KW-0645">Protease</keyword>
<evidence type="ECO:0000256" key="6">
    <source>
        <dbReference type="SAM" id="SignalP"/>
    </source>
</evidence>
<dbReference type="EMBL" id="JBHLTL010000011">
    <property type="protein sequence ID" value="MFC0590568.1"/>
    <property type="molecule type" value="Genomic_DNA"/>
</dbReference>
<feature type="domain" description="Peptidase M16 C-terminal" evidence="8">
    <location>
        <begin position="729"/>
        <end position="888"/>
    </location>
</feature>
<dbReference type="InterPro" id="IPR011249">
    <property type="entry name" value="Metalloenz_LuxS/M16"/>
</dbReference>
<evidence type="ECO:0000256" key="4">
    <source>
        <dbReference type="ARBA" id="ARBA00022833"/>
    </source>
</evidence>
<dbReference type="Pfam" id="PF00675">
    <property type="entry name" value="Peptidase_M16"/>
    <property type="match status" value="1"/>
</dbReference>
<evidence type="ECO:0000256" key="5">
    <source>
        <dbReference type="ARBA" id="ARBA00023049"/>
    </source>
</evidence>